<feature type="transmembrane region" description="Helical" evidence="2">
    <location>
        <begin position="1029"/>
        <end position="1046"/>
    </location>
</feature>
<dbReference type="PANTHER" id="PTHR33116:SF84">
    <property type="entry name" value="RNA-DIRECTED DNA POLYMERASE"/>
    <property type="match status" value="1"/>
</dbReference>
<keyword evidence="2" id="KW-1133">Transmembrane helix</keyword>
<dbReference type="PANTHER" id="PTHR33116">
    <property type="entry name" value="REVERSE TRANSCRIPTASE ZINC-BINDING DOMAIN-CONTAINING PROTEIN-RELATED-RELATED"/>
    <property type="match status" value="1"/>
</dbReference>
<evidence type="ECO:0008006" key="7">
    <source>
        <dbReference type="Google" id="ProtNLM"/>
    </source>
</evidence>
<reference evidence="5" key="2">
    <citation type="submission" date="2022-01" db="EMBL/GenBank/DDBJ databases">
        <authorList>
            <person name="Yamashiro T."/>
            <person name="Shiraishi A."/>
            <person name="Satake H."/>
            <person name="Nakayama K."/>
        </authorList>
    </citation>
    <scope>NUCLEOTIDE SEQUENCE</scope>
</reference>
<feature type="region of interest" description="Disordered" evidence="1">
    <location>
        <begin position="471"/>
        <end position="507"/>
    </location>
</feature>
<feature type="compositionally biased region" description="Polar residues" evidence="1">
    <location>
        <begin position="494"/>
        <end position="507"/>
    </location>
</feature>
<feature type="domain" description="DUF4283" evidence="4">
    <location>
        <begin position="277"/>
        <end position="355"/>
    </location>
</feature>
<accession>A0ABQ5I2N1</accession>
<evidence type="ECO:0000313" key="6">
    <source>
        <dbReference type="Proteomes" id="UP001151760"/>
    </source>
</evidence>
<dbReference type="InterPro" id="IPR026960">
    <property type="entry name" value="RVT-Znf"/>
</dbReference>
<keyword evidence="6" id="KW-1185">Reference proteome</keyword>
<organism evidence="5 6">
    <name type="scientific">Tanacetum coccineum</name>
    <dbReference type="NCBI Taxonomy" id="301880"/>
    <lineage>
        <taxon>Eukaryota</taxon>
        <taxon>Viridiplantae</taxon>
        <taxon>Streptophyta</taxon>
        <taxon>Embryophyta</taxon>
        <taxon>Tracheophyta</taxon>
        <taxon>Spermatophyta</taxon>
        <taxon>Magnoliopsida</taxon>
        <taxon>eudicotyledons</taxon>
        <taxon>Gunneridae</taxon>
        <taxon>Pentapetalae</taxon>
        <taxon>asterids</taxon>
        <taxon>campanulids</taxon>
        <taxon>Asterales</taxon>
        <taxon>Asteraceae</taxon>
        <taxon>Asteroideae</taxon>
        <taxon>Anthemideae</taxon>
        <taxon>Anthemidinae</taxon>
        <taxon>Tanacetum</taxon>
    </lineage>
</organism>
<sequence length="1176" mass="132005">MPIDNNKPPDPILEEFSTLTGMSSKGLSHKAFIPYDDSVIPRSRGRPKGVKNMPKNVKIKVQSPRFAPAGAGPILKRLCKSKMAVLGRSLSDVAVIDEGHGKRPNSNISHVDEFLSKVLDRIAFDKNISKQMVFNIGVCVDIKGSNSIVNNDSYCSIDDPLLVSNGASKLSMADEEHGEVENTRKANKHKVDGMNMDSGFVFGDLRRNKGVLNRPPIGITKVQFCPSLFCKSSNIWSSSKSSLNTGKSDGVLNIESFSKKNTKSGGGQRVTDEKGSESCALQLYGYFVGMPMDYRIVNANLSRMWRVYVITDITKTSDGLFYFKFKDEEGMKAVLESGPWMINNVPLVLNVWELGIWLEKVEPSTIPIWVYVYGIPLELCNGNGIGKIISGVGKLMLMDKLTRERCLKKAGKLDFARVLVEVCAGEELPQFLKIEYPSIGDRPGRIVRPTSEEEIAVKVLRDALKVNNPLSGKEVNGDANDDGFTTVRKKNKPISGQGSFKHNGVNGRNDNFSVHKRGCKIIEEQILSNRWKPKGFEKNNGVQKGIGASVSVEDAGQFKKKVVKKQEGLEELNLPMKNSFQALKDQDMESNEDCFLNSVDDEYIYVVWPKLKSEVEDVMKSVQAMDWFSNSASCEGETGIVVGWDPNVVRIMLHSQSSQLMNVFAEGINGNQKFFSSFVYGHYKEYGRKDLWKDLVKHSVAVKDSPWTLLGDFNVILDPCKRSFGSSGVSAGMVEFRDCISKFELDRVMCNVGFMDKFPNANAIFLPFVSSDHAPSMLCIPNEKEVSRYSMFSFISKLKLLKKPLRKLKFNQGDLSENVNDLKFVKHFERVLGTKEVVAPIQDPSSLFINKLSIVDVDAMVKPVYLAEIKMALFSINDGKAPSPDGFSAKFFKAAWSIVGAEFSQAIMDFFSNGMRGLRQGDPLYPYLFTLIMEVLSLLIKQKIHNSDFKFHWRCDKFGFFGNVPDQIKASILEIMPFTIGSLPIKYLGVPLISSRLFKSYCSPLVDKVKMRLSNWKNKTLSFAGRLQLIKFVIGSLQLLMLSLMGNGFGLQAESQSLSFYSISLLLYYFMIGWIRFYGRPGMISQNIPRNAFILWLAINKKLNTQDKVAVWNKVDVLKCPLCNSVMDDHDHLFFGCEFSLKVWHHFKVLMRFEAAPDNLFSIIEYISSRPVNKSI</sequence>
<evidence type="ECO:0000256" key="2">
    <source>
        <dbReference type="SAM" id="Phobius"/>
    </source>
</evidence>
<evidence type="ECO:0000256" key="1">
    <source>
        <dbReference type="SAM" id="MobiDB-lite"/>
    </source>
</evidence>
<comment type="caution">
    <text evidence="5">The sequence shown here is derived from an EMBL/GenBank/DDBJ whole genome shotgun (WGS) entry which is preliminary data.</text>
</comment>
<dbReference type="Proteomes" id="UP001151760">
    <property type="component" value="Unassembled WGS sequence"/>
</dbReference>
<keyword evidence="2" id="KW-0812">Transmembrane</keyword>
<feature type="transmembrane region" description="Helical" evidence="2">
    <location>
        <begin position="1058"/>
        <end position="1078"/>
    </location>
</feature>
<evidence type="ECO:0000313" key="5">
    <source>
        <dbReference type="EMBL" id="GJT94359.1"/>
    </source>
</evidence>
<name>A0ABQ5I2N1_9ASTR</name>
<dbReference type="Pfam" id="PF14111">
    <property type="entry name" value="DUF4283"/>
    <property type="match status" value="1"/>
</dbReference>
<keyword evidence="2" id="KW-0472">Membrane</keyword>
<reference evidence="5" key="1">
    <citation type="journal article" date="2022" name="Int. J. Mol. Sci.">
        <title>Draft Genome of Tanacetum Coccineum: Genomic Comparison of Closely Related Tanacetum-Family Plants.</title>
        <authorList>
            <person name="Yamashiro T."/>
            <person name="Shiraishi A."/>
            <person name="Nakayama K."/>
            <person name="Satake H."/>
        </authorList>
    </citation>
    <scope>NUCLEOTIDE SEQUENCE</scope>
</reference>
<dbReference type="Pfam" id="PF13966">
    <property type="entry name" value="zf-RVT"/>
    <property type="match status" value="1"/>
</dbReference>
<gene>
    <name evidence="5" type="ORF">Tco_1089877</name>
</gene>
<protein>
    <recommendedName>
        <fullName evidence="7">DUF4283 domain-containing protein</fullName>
    </recommendedName>
</protein>
<dbReference type="InterPro" id="IPR025558">
    <property type="entry name" value="DUF4283"/>
</dbReference>
<dbReference type="Gene3D" id="3.60.10.10">
    <property type="entry name" value="Endonuclease/exonuclease/phosphatase"/>
    <property type="match status" value="1"/>
</dbReference>
<dbReference type="SUPFAM" id="SSF56219">
    <property type="entry name" value="DNase I-like"/>
    <property type="match status" value="1"/>
</dbReference>
<feature type="domain" description="Reverse transcriptase zinc-binding" evidence="3">
    <location>
        <begin position="1087"/>
        <end position="1144"/>
    </location>
</feature>
<proteinExistence type="predicted"/>
<dbReference type="EMBL" id="BQNB010020288">
    <property type="protein sequence ID" value="GJT94359.1"/>
    <property type="molecule type" value="Genomic_DNA"/>
</dbReference>
<evidence type="ECO:0000259" key="3">
    <source>
        <dbReference type="Pfam" id="PF13966"/>
    </source>
</evidence>
<dbReference type="InterPro" id="IPR036691">
    <property type="entry name" value="Endo/exonu/phosph_ase_sf"/>
</dbReference>
<evidence type="ECO:0000259" key="4">
    <source>
        <dbReference type="Pfam" id="PF14111"/>
    </source>
</evidence>